<keyword evidence="3" id="KW-1185">Reference proteome</keyword>
<organism evidence="2 3">
    <name type="scientific">Klenkia soli</name>
    <dbReference type="NCBI Taxonomy" id="1052260"/>
    <lineage>
        <taxon>Bacteria</taxon>
        <taxon>Bacillati</taxon>
        <taxon>Actinomycetota</taxon>
        <taxon>Actinomycetes</taxon>
        <taxon>Geodermatophilales</taxon>
        <taxon>Geodermatophilaceae</taxon>
        <taxon>Klenkia</taxon>
    </lineage>
</organism>
<reference evidence="3" key="1">
    <citation type="submission" date="2016-10" db="EMBL/GenBank/DDBJ databases">
        <authorList>
            <person name="Varghese N."/>
            <person name="Submissions S."/>
        </authorList>
    </citation>
    <scope>NUCLEOTIDE SEQUENCE [LARGE SCALE GENOMIC DNA]</scope>
    <source>
        <strain evidence="3">DSM 45843</strain>
    </source>
</reference>
<dbReference type="InterPro" id="IPR013096">
    <property type="entry name" value="Cupin_2"/>
</dbReference>
<dbReference type="InterPro" id="IPR014710">
    <property type="entry name" value="RmlC-like_jellyroll"/>
</dbReference>
<dbReference type="InterPro" id="IPR011051">
    <property type="entry name" value="RmlC_Cupin_sf"/>
</dbReference>
<evidence type="ECO:0000313" key="2">
    <source>
        <dbReference type="EMBL" id="SDO55527.1"/>
    </source>
</evidence>
<name>A0A1H0KHX3_9ACTN</name>
<sequence>MALAPVVKSLADITPHYIGENRSVRLAVLSGPADGSGTTVVLEIWEPGGSQPDNSHEASTETFVVLRGTARAHSDQHVADLGPGDVIVLPATSVHHIVNTSESERLYTITVMENDGGFADLILTGPEAFLDAADAAVLGAVLTPA</sequence>
<accession>A0A1H0KHX3</accession>
<evidence type="ECO:0000259" key="1">
    <source>
        <dbReference type="SMART" id="SM00835"/>
    </source>
</evidence>
<proteinExistence type="predicted"/>
<dbReference type="AlphaFoldDB" id="A0A1H0KHX3"/>
<dbReference type="SMART" id="SM00835">
    <property type="entry name" value="Cupin_1"/>
    <property type="match status" value="1"/>
</dbReference>
<dbReference type="Pfam" id="PF07883">
    <property type="entry name" value="Cupin_2"/>
    <property type="match status" value="1"/>
</dbReference>
<dbReference type="InterPro" id="IPR006045">
    <property type="entry name" value="Cupin_1"/>
</dbReference>
<dbReference type="STRING" id="1052260.SAMN05660199_02148"/>
<protein>
    <submittedName>
        <fullName evidence="2">Cupin domain-containing protein</fullName>
    </submittedName>
</protein>
<gene>
    <name evidence="2" type="ORF">SAMN05660199_02148</name>
</gene>
<feature type="domain" description="Cupin type-1" evidence="1">
    <location>
        <begin position="8"/>
        <end position="136"/>
    </location>
</feature>
<dbReference type="RefSeq" id="WP_091244528.1">
    <property type="nucleotide sequence ID" value="NZ_FNIR01000006.1"/>
</dbReference>
<dbReference type="OrthoDB" id="9791637at2"/>
<evidence type="ECO:0000313" key="3">
    <source>
        <dbReference type="Proteomes" id="UP000199088"/>
    </source>
</evidence>
<dbReference type="Proteomes" id="UP000199088">
    <property type="component" value="Unassembled WGS sequence"/>
</dbReference>
<dbReference type="Gene3D" id="2.60.120.10">
    <property type="entry name" value="Jelly Rolls"/>
    <property type="match status" value="1"/>
</dbReference>
<dbReference type="SUPFAM" id="SSF51182">
    <property type="entry name" value="RmlC-like cupins"/>
    <property type="match status" value="1"/>
</dbReference>
<dbReference type="EMBL" id="FNIR01000006">
    <property type="protein sequence ID" value="SDO55527.1"/>
    <property type="molecule type" value="Genomic_DNA"/>
</dbReference>